<evidence type="ECO:0000313" key="1">
    <source>
        <dbReference type="EMBL" id="OYR28768.1"/>
    </source>
</evidence>
<organism evidence="1 2">
    <name type="scientific">Brucella lupini</name>
    <dbReference type="NCBI Taxonomy" id="255457"/>
    <lineage>
        <taxon>Bacteria</taxon>
        <taxon>Pseudomonadati</taxon>
        <taxon>Pseudomonadota</taxon>
        <taxon>Alphaproteobacteria</taxon>
        <taxon>Hyphomicrobiales</taxon>
        <taxon>Brucellaceae</taxon>
        <taxon>Brucella/Ochrobactrum group</taxon>
        <taxon>Brucella</taxon>
    </lineage>
</organism>
<dbReference type="Proteomes" id="UP000216363">
    <property type="component" value="Unassembled WGS sequence"/>
</dbReference>
<accession>A0A256GP44</accession>
<sequence>MSRWYSSDQLSDDAVPRRTDIALAREPFPDIQAQIADLMMSPARAVATDQRFRQQWQPGGY</sequence>
<name>A0A256GP44_9HYPH</name>
<comment type="caution">
    <text evidence="1">The sequence shown here is derived from an EMBL/GenBank/DDBJ whole genome shotgun (WGS) entry which is preliminary data.</text>
</comment>
<dbReference type="EMBL" id="NNRN01000049">
    <property type="protein sequence ID" value="OYR28768.1"/>
    <property type="molecule type" value="Genomic_DNA"/>
</dbReference>
<dbReference type="AlphaFoldDB" id="A0A256GP44"/>
<evidence type="ECO:0000313" key="2">
    <source>
        <dbReference type="Proteomes" id="UP000216363"/>
    </source>
</evidence>
<gene>
    <name evidence="1" type="ORF">CES86_2924</name>
</gene>
<proteinExistence type="predicted"/>
<reference evidence="1 2" key="1">
    <citation type="submission" date="2017-07" db="EMBL/GenBank/DDBJ databases">
        <title>Draft genome of Ochrobactrum lupini type strain LUP21.</title>
        <authorList>
            <person name="Krzyzanowska D.M."/>
            <person name="Jafra S."/>
        </authorList>
    </citation>
    <scope>NUCLEOTIDE SEQUENCE [LARGE SCALE GENOMIC DNA]</scope>
    <source>
        <strain evidence="1 2">LUP21</strain>
    </source>
</reference>
<protein>
    <submittedName>
        <fullName evidence="1">Uncharacterized protein</fullName>
    </submittedName>
</protein>